<dbReference type="EMBL" id="MJFZ01000220">
    <property type="protein sequence ID" value="RAW33921.1"/>
    <property type="molecule type" value="Genomic_DNA"/>
</dbReference>
<name>A0A329SB86_9STRA</name>
<gene>
    <name evidence="1" type="ORF">PC110_g9764</name>
</gene>
<dbReference type="Proteomes" id="UP000251314">
    <property type="component" value="Unassembled WGS sequence"/>
</dbReference>
<comment type="caution">
    <text evidence="1">The sequence shown here is derived from an EMBL/GenBank/DDBJ whole genome shotgun (WGS) entry which is preliminary data.</text>
</comment>
<dbReference type="AlphaFoldDB" id="A0A329SB86"/>
<sequence>MAEWSLTGSSKADPSSMVETFLENLSMSALSVLSYRLEWEHQGLDFQSLVRPPSL</sequence>
<proteinExistence type="predicted"/>
<reference evidence="1 2" key="1">
    <citation type="submission" date="2018-01" db="EMBL/GenBank/DDBJ databases">
        <title>Draft genome of the strawberry crown rot pathogen Phytophthora cactorum.</title>
        <authorList>
            <person name="Armitage A.D."/>
            <person name="Lysoe E."/>
            <person name="Nellist C.F."/>
            <person name="Harrison R.J."/>
            <person name="Brurberg M.B."/>
        </authorList>
    </citation>
    <scope>NUCLEOTIDE SEQUENCE [LARGE SCALE GENOMIC DNA]</scope>
    <source>
        <strain evidence="1 2">10300</strain>
    </source>
</reference>
<keyword evidence="2" id="KW-1185">Reference proteome</keyword>
<protein>
    <submittedName>
        <fullName evidence="1">Uncharacterized protein</fullName>
    </submittedName>
</protein>
<accession>A0A329SB86</accession>
<evidence type="ECO:0000313" key="1">
    <source>
        <dbReference type="EMBL" id="RAW33921.1"/>
    </source>
</evidence>
<organism evidence="1 2">
    <name type="scientific">Phytophthora cactorum</name>
    <dbReference type="NCBI Taxonomy" id="29920"/>
    <lineage>
        <taxon>Eukaryota</taxon>
        <taxon>Sar</taxon>
        <taxon>Stramenopiles</taxon>
        <taxon>Oomycota</taxon>
        <taxon>Peronosporomycetes</taxon>
        <taxon>Peronosporales</taxon>
        <taxon>Peronosporaceae</taxon>
        <taxon>Phytophthora</taxon>
    </lineage>
</organism>
<dbReference type="VEuPathDB" id="FungiDB:PC110_g9764"/>
<evidence type="ECO:0000313" key="2">
    <source>
        <dbReference type="Proteomes" id="UP000251314"/>
    </source>
</evidence>